<dbReference type="NCBIfam" id="TIGR00099">
    <property type="entry name" value="Cof-subfamily"/>
    <property type="match status" value="1"/>
</dbReference>
<protein>
    <submittedName>
        <fullName evidence="1">Cof-type HAD-IIB family hydrolase</fullName>
    </submittedName>
</protein>
<dbReference type="GO" id="GO:0000287">
    <property type="term" value="F:magnesium ion binding"/>
    <property type="evidence" value="ECO:0007669"/>
    <property type="project" value="TreeGrafter"/>
</dbReference>
<sequence length="271" mass="30351">MIKMIALDMDNTLLNSQKEISQRNEQVLKRLHEQGIKVVLCTGRPINAIWPYIEQLGLTTADDYTITFNGGLVVNNQTRNALSEHGITKDKLQAVFVFAKQHDFSLDVLDFDRVYEIMDMPRSIYKTILKNIEFEDADFSDLPGDDHVYAKAIMAIPAEKMSREVLPSVPDELKKQVNVVQSQPMVLEFLPNGVNKSVGLAALLQHYGWGFENLMTFGDADNDYEMIRDAGDGVVMANGLASVKKVADHLTAANDEDGVAVYLENYFATLM</sequence>
<dbReference type="Gene3D" id="3.40.50.1000">
    <property type="entry name" value="HAD superfamily/HAD-like"/>
    <property type="match status" value="1"/>
</dbReference>
<dbReference type="AlphaFoldDB" id="A0AAJ1MA67"/>
<dbReference type="GO" id="GO:0016791">
    <property type="term" value="F:phosphatase activity"/>
    <property type="evidence" value="ECO:0007669"/>
    <property type="project" value="TreeGrafter"/>
</dbReference>
<dbReference type="Pfam" id="PF08282">
    <property type="entry name" value="Hydrolase_3"/>
    <property type="match status" value="1"/>
</dbReference>
<dbReference type="InterPro" id="IPR006379">
    <property type="entry name" value="HAD-SF_hydro_IIB"/>
</dbReference>
<evidence type="ECO:0000313" key="2">
    <source>
        <dbReference type="Proteomes" id="UP001220670"/>
    </source>
</evidence>
<dbReference type="NCBIfam" id="TIGR01484">
    <property type="entry name" value="HAD-SF-IIB"/>
    <property type="match status" value="1"/>
</dbReference>
<comment type="caution">
    <text evidence="1">The sequence shown here is derived from an EMBL/GenBank/DDBJ whole genome shotgun (WGS) entry which is preliminary data.</text>
</comment>
<dbReference type="InterPro" id="IPR000150">
    <property type="entry name" value="Cof"/>
</dbReference>
<keyword evidence="1" id="KW-0378">Hydrolase</keyword>
<dbReference type="Proteomes" id="UP001220670">
    <property type="component" value="Unassembled WGS sequence"/>
</dbReference>
<dbReference type="PANTHER" id="PTHR10000:SF8">
    <property type="entry name" value="HAD SUPERFAMILY HYDROLASE-LIKE, TYPE 3"/>
    <property type="match status" value="1"/>
</dbReference>
<dbReference type="SUPFAM" id="SSF56784">
    <property type="entry name" value="HAD-like"/>
    <property type="match status" value="1"/>
</dbReference>
<dbReference type="PANTHER" id="PTHR10000">
    <property type="entry name" value="PHOSPHOSERINE PHOSPHATASE"/>
    <property type="match status" value="1"/>
</dbReference>
<dbReference type="Gene3D" id="3.30.1240.10">
    <property type="match status" value="1"/>
</dbReference>
<accession>A0AAJ1MA67</accession>
<dbReference type="RefSeq" id="WP_169461236.1">
    <property type="nucleotide sequence ID" value="NZ_JAQOMV010000021.1"/>
</dbReference>
<dbReference type="CDD" id="cd07516">
    <property type="entry name" value="HAD_Pase"/>
    <property type="match status" value="1"/>
</dbReference>
<evidence type="ECO:0000313" key="1">
    <source>
        <dbReference type="EMBL" id="MDC2829360.1"/>
    </source>
</evidence>
<dbReference type="SFLD" id="SFLDS00003">
    <property type="entry name" value="Haloacid_Dehalogenase"/>
    <property type="match status" value="1"/>
</dbReference>
<dbReference type="InterPro" id="IPR023214">
    <property type="entry name" value="HAD_sf"/>
</dbReference>
<dbReference type="PROSITE" id="PS01229">
    <property type="entry name" value="COF_2"/>
    <property type="match status" value="1"/>
</dbReference>
<dbReference type="InterPro" id="IPR036412">
    <property type="entry name" value="HAD-like_sf"/>
</dbReference>
<reference evidence="1" key="1">
    <citation type="submission" date="2023-01" db="EMBL/GenBank/DDBJ databases">
        <title>Genome analysis of 13 Lactobacillus isolated from gut of wild boar.</title>
        <authorList>
            <person name="Papp P."/>
            <person name="Libisch B."/>
            <person name="Nagy T."/>
            <person name="Olasz F."/>
        </authorList>
    </citation>
    <scope>NUCLEOTIDE SEQUENCE</scope>
    <source>
        <strain evidence="1">F146</strain>
    </source>
</reference>
<proteinExistence type="predicted"/>
<name>A0AAJ1MA67_LIMMU</name>
<dbReference type="EMBL" id="JAQONE010000011">
    <property type="protein sequence ID" value="MDC2829360.1"/>
    <property type="molecule type" value="Genomic_DNA"/>
</dbReference>
<gene>
    <name evidence="1" type="ORF">PO250_03365</name>
</gene>
<organism evidence="1 2">
    <name type="scientific">Limosilactobacillus mucosae</name>
    <name type="common">Lactobacillus mucosae</name>
    <dbReference type="NCBI Taxonomy" id="97478"/>
    <lineage>
        <taxon>Bacteria</taxon>
        <taxon>Bacillati</taxon>
        <taxon>Bacillota</taxon>
        <taxon>Bacilli</taxon>
        <taxon>Lactobacillales</taxon>
        <taxon>Lactobacillaceae</taxon>
        <taxon>Limosilactobacillus</taxon>
    </lineage>
</organism>
<dbReference type="GO" id="GO:0005829">
    <property type="term" value="C:cytosol"/>
    <property type="evidence" value="ECO:0007669"/>
    <property type="project" value="TreeGrafter"/>
</dbReference>
<dbReference type="SFLD" id="SFLDG01140">
    <property type="entry name" value="C2.B:_Phosphomannomutase_and_P"/>
    <property type="match status" value="1"/>
</dbReference>